<dbReference type="RefSeq" id="WP_069698122.1">
    <property type="nucleotide sequence ID" value="NZ_JAGGMA010000022.1"/>
</dbReference>
<dbReference type="AlphaFoldDB" id="A0A1E5KYE2"/>
<evidence type="ECO:0000313" key="3">
    <source>
        <dbReference type="Proteomes" id="UP000095256"/>
    </source>
</evidence>
<protein>
    <recommendedName>
        <fullName evidence="4">DUF2812 domain-containing protein</fullName>
    </recommendedName>
</protein>
<reference evidence="2 3" key="1">
    <citation type="submission" date="2016-09" db="EMBL/GenBank/DDBJ databases">
        <authorList>
            <person name="Capua I."/>
            <person name="De Benedictis P."/>
            <person name="Joannis T."/>
            <person name="Lombin L.H."/>
            <person name="Cattoli G."/>
        </authorList>
    </citation>
    <scope>NUCLEOTIDE SEQUENCE [LARGE SCALE GENOMIC DNA]</scope>
    <source>
        <strain evidence="2 3">LMG 25899</strain>
    </source>
</reference>
<evidence type="ECO:0008006" key="4">
    <source>
        <dbReference type="Google" id="ProtNLM"/>
    </source>
</evidence>
<keyword evidence="3" id="KW-1185">Reference proteome</keyword>
<gene>
    <name evidence="2" type="ORF">BCR26_11140</name>
</gene>
<sequence>MKKFRVFVDMEKEENYLKEMSEKGWRLAKYNSWNIYTFEKSTPTSSNYKIDYQTFRNKTSYVDYLTLFEDSGWSHISGSQNSGFHFFLPKNNQNLNIFSDIKSSNERYKRLYQQATFYSVLFIINLFILKLNFSDIPSWYLASPAWEQSGLQIIGQVLVKTFFVVLRVAPPLFLLLCSLYYIKIGTRAKKILKNDI</sequence>
<dbReference type="Proteomes" id="UP000095256">
    <property type="component" value="Unassembled WGS sequence"/>
</dbReference>
<dbReference type="OrthoDB" id="8757095at2"/>
<dbReference type="InterPro" id="IPR021359">
    <property type="entry name" value="DUF2812"/>
</dbReference>
<accession>A0A1E5KYE2</accession>
<dbReference type="Pfam" id="PF11193">
    <property type="entry name" value="DUF2812"/>
    <property type="match status" value="1"/>
</dbReference>
<feature type="transmembrane region" description="Helical" evidence="1">
    <location>
        <begin position="153"/>
        <end position="182"/>
    </location>
</feature>
<proteinExistence type="predicted"/>
<dbReference type="STRING" id="762845.BCR26_11140"/>
<keyword evidence="1" id="KW-0472">Membrane</keyword>
<evidence type="ECO:0000313" key="2">
    <source>
        <dbReference type="EMBL" id="OEH82885.1"/>
    </source>
</evidence>
<dbReference type="EMBL" id="MIEK01000013">
    <property type="protein sequence ID" value="OEH82885.1"/>
    <property type="molecule type" value="Genomic_DNA"/>
</dbReference>
<keyword evidence="1" id="KW-1133">Transmembrane helix</keyword>
<organism evidence="2 3">
    <name type="scientific">Enterococcus rivorum</name>
    <dbReference type="NCBI Taxonomy" id="762845"/>
    <lineage>
        <taxon>Bacteria</taxon>
        <taxon>Bacillati</taxon>
        <taxon>Bacillota</taxon>
        <taxon>Bacilli</taxon>
        <taxon>Lactobacillales</taxon>
        <taxon>Enterococcaceae</taxon>
        <taxon>Enterococcus</taxon>
    </lineage>
</organism>
<evidence type="ECO:0000256" key="1">
    <source>
        <dbReference type="SAM" id="Phobius"/>
    </source>
</evidence>
<name>A0A1E5KYE2_9ENTE</name>
<comment type="caution">
    <text evidence="2">The sequence shown here is derived from an EMBL/GenBank/DDBJ whole genome shotgun (WGS) entry which is preliminary data.</text>
</comment>
<feature type="transmembrane region" description="Helical" evidence="1">
    <location>
        <begin position="115"/>
        <end position="133"/>
    </location>
</feature>
<keyword evidence="1" id="KW-0812">Transmembrane</keyword>